<dbReference type="GO" id="GO:0005829">
    <property type="term" value="C:cytosol"/>
    <property type="evidence" value="ECO:0007669"/>
    <property type="project" value="TreeGrafter"/>
</dbReference>
<evidence type="ECO:0000256" key="5">
    <source>
        <dbReference type="ARBA" id="ARBA00022419"/>
    </source>
</evidence>
<dbReference type="InterPro" id="IPR015813">
    <property type="entry name" value="Pyrv/PenolPyrv_kinase-like_dom"/>
</dbReference>
<proteinExistence type="inferred from homology"/>
<feature type="active site" evidence="10 11">
    <location>
        <position position="155"/>
    </location>
</feature>
<feature type="active site" evidence="10 12">
    <location>
        <position position="560"/>
    </location>
</feature>
<comment type="cofactor">
    <cofactor evidence="1 10">
        <name>Mg(2+)</name>
        <dbReference type="ChEBI" id="CHEBI:18420"/>
    </cofactor>
</comment>
<dbReference type="RefSeq" id="WP_120185361.1">
    <property type="nucleotide sequence ID" value="NZ_AP018933.1"/>
</dbReference>
<dbReference type="AlphaFoldDB" id="A0A348HG87"/>
<evidence type="ECO:0000256" key="8">
    <source>
        <dbReference type="ARBA" id="ARBA00023300"/>
    </source>
</evidence>
<dbReference type="Proteomes" id="UP000267342">
    <property type="component" value="Chromosome"/>
</dbReference>
<gene>
    <name evidence="10" type="primary">ppc</name>
    <name evidence="13" type="ORF">ZBT109_1893</name>
</gene>
<dbReference type="PROSITE" id="PS00393">
    <property type="entry name" value="PEPCASE_2"/>
    <property type="match status" value="1"/>
</dbReference>
<dbReference type="GO" id="GO:0000287">
    <property type="term" value="F:magnesium ion binding"/>
    <property type="evidence" value="ECO:0007669"/>
    <property type="project" value="UniProtKB-UniRule"/>
</dbReference>
<dbReference type="GO" id="GO:0008964">
    <property type="term" value="F:phosphoenolpyruvate carboxylase activity"/>
    <property type="evidence" value="ECO:0007669"/>
    <property type="project" value="UniProtKB-UniRule"/>
</dbReference>
<dbReference type="KEGG" id="zpl:ZBT109_1893"/>
<keyword evidence="13" id="KW-0670">Pyruvate</keyword>
<name>A0A348HG87_9GAMM</name>
<evidence type="ECO:0000256" key="4">
    <source>
        <dbReference type="ARBA" id="ARBA00012305"/>
    </source>
</evidence>
<organism evidence="13 14">
    <name type="scientific">Zymobacter palmae</name>
    <dbReference type="NCBI Taxonomy" id="33074"/>
    <lineage>
        <taxon>Bacteria</taxon>
        <taxon>Pseudomonadati</taxon>
        <taxon>Pseudomonadota</taxon>
        <taxon>Gammaproteobacteria</taxon>
        <taxon>Oceanospirillales</taxon>
        <taxon>Halomonadaceae</taxon>
        <taxon>Zymobacter group</taxon>
        <taxon>Zymobacter</taxon>
    </lineage>
</organism>
<comment type="similarity">
    <text evidence="3 10">Belongs to the PEPCase type 1 family.</text>
</comment>
<dbReference type="GO" id="GO:0006107">
    <property type="term" value="P:oxaloacetate metabolic process"/>
    <property type="evidence" value="ECO:0007669"/>
    <property type="project" value="UniProtKB-UniRule"/>
</dbReference>
<dbReference type="Pfam" id="PF00311">
    <property type="entry name" value="PEPcase"/>
    <property type="match status" value="1"/>
</dbReference>
<evidence type="ECO:0000256" key="9">
    <source>
        <dbReference type="ARBA" id="ARBA00048995"/>
    </source>
</evidence>
<dbReference type="SUPFAM" id="SSF51621">
    <property type="entry name" value="Phosphoenolpyruvate/pyruvate domain"/>
    <property type="match status" value="1"/>
</dbReference>
<keyword evidence="8 10" id="KW-0120">Carbon dioxide fixation</keyword>
<dbReference type="EC" id="4.1.1.31" evidence="4 10"/>
<comment type="subunit">
    <text evidence="10">Homotetramer.</text>
</comment>
<dbReference type="InterPro" id="IPR033129">
    <property type="entry name" value="PEPCASE_His_AS"/>
</dbReference>
<evidence type="ECO:0000256" key="11">
    <source>
        <dbReference type="PROSITE-ProRule" id="PRU10111"/>
    </source>
</evidence>
<dbReference type="GO" id="GO:0015977">
    <property type="term" value="P:carbon fixation"/>
    <property type="evidence" value="ECO:0007669"/>
    <property type="project" value="UniProtKB-UniRule"/>
</dbReference>
<evidence type="ECO:0000256" key="3">
    <source>
        <dbReference type="ARBA" id="ARBA00008346"/>
    </source>
</evidence>
<dbReference type="PRINTS" id="PR00150">
    <property type="entry name" value="PEPCARBXLASE"/>
</dbReference>
<dbReference type="InterPro" id="IPR018129">
    <property type="entry name" value="PEP_COase_Lys_AS"/>
</dbReference>
<dbReference type="InterPro" id="IPR022805">
    <property type="entry name" value="PEP_COase_bac/pln-type"/>
</dbReference>
<reference evidence="13 14" key="1">
    <citation type="submission" date="2018-09" db="EMBL/GenBank/DDBJ databases">
        <title>Zymobacter palmae IAM14233 (=T109) whole genome analysis.</title>
        <authorList>
            <person name="Yanase H."/>
        </authorList>
    </citation>
    <scope>NUCLEOTIDE SEQUENCE [LARGE SCALE GENOMIC DNA]</scope>
    <source>
        <strain evidence="13 14">IAM14233</strain>
    </source>
</reference>
<evidence type="ECO:0000256" key="2">
    <source>
        <dbReference type="ARBA" id="ARBA00003670"/>
    </source>
</evidence>
<dbReference type="PANTHER" id="PTHR30523">
    <property type="entry name" value="PHOSPHOENOLPYRUVATE CARBOXYLASE"/>
    <property type="match status" value="1"/>
</dbReference>
<sequence>MNNEQSPAPSATLSVGDDFGESLRDNMTLLGDMLGRTIADDLGEKFVERIEHIRADAKAARDAGEAGRKALARNLHDLSEDELLPVTRAFNQFLNLANIAEQHHRAHVRHVEDYRPGTQPYMDSLLSRILEKGIPAERILDTLSTMQVDLVLTAHPTEVVRRTLIKKYDMIDQCLGQLEACQEEPERRARLTERLEELIRQAWHTDEIRRERPTPVDEARGGFAVIENSLWRALPDFYRDLDRQLLTTIGERLPLTASPIRFASWMGGDRDGNPNVTAKVTHEVLRQGRLMAASLYMDDLRSLRSQLSMWKANADILAETGEVNEPYRAILDKLMVRMQATCEALSAELNGDAYVTREKLVLTRADLQEPLMRCHASLCECGMASIANGALLDTLRRVACFGMTLSRLDIRQDSERHTEVMAELVQTLWNEDYADWDEERRQEFLIRELGSRRPLIPRHWECSADTREVLDTFETIAHEPREALGSYVISMAGQPSDVLTVALLMKEAGGAYLPIAPLFETLADLDRSGKVVDRLLDIPAYRALIHGRQEVMIGYSDSAKDAGQLAAAWAQYRAQETLVSICNARNVHLTLFHGRGGTVGRGGGPVHAAILSQPPGSVNGSLRVTEQGEMIRFKFGQPEVAIRNMEIYAISVLEASLLPPPAPRPEWREEMDRLAEQAHRVYVHVVRETPGFVPYFRTVTPETALGQLPLGSRPARRQKQGGGVETLRAIPWIFAWTQTRLMLPAWLGSDAAFSERIETPEGLARLQEMMTQWPFFGTYLDLLEMLLSKADPSITADYEQHLLPDPELRLLGESLRERLAVLRGALLTITGQKTLLEHAPLIKQAIDVRNPYIDPLHRLQAELLQRQRVANGDIPVSLRRALMVTMAGIAAGLRNTG</sequence>
<evidence type="ECO:0000313" key="13">
    <source>
        <dbReference type="EMBL" id="BBG30639.1"/>
    </source>
</evidence>
<accession>A0A348HG87</accession>
<evidence type="ECO:0000256" key="7">
    <source>
        <dbReference type="ARBA" id="ARBA00023239"/>
    </source>
</evidence>
<evidence type="ECO:0000256" key="10">
    <source>
        <dbReference type="HAMAP-Rule" id="MF_00595"/>
    </source>
</evidence>
<dbReference type="InterPro" id="IPR021135">
    <property type="entry name" value="PEP_COase"/>
</dbReference>
<protein>
    <recommendedName>
        <fullName evidence="5 10">Phosphoenolpyruvate carboxylase</fullName>
        <shortName evidence="10">PEPC</shortName>
        <shortName evidence="10">PEPCase</shortName>
        <ecNumber evidence="4 10">4.1.1.31</ecNumber>
    </recommendedName>
</protein>
<dbReference type="Gene3D" id="1.20.1440.90">
    <property type="entry name" value="Phosphoenolpyruvate/pyruvate domain"/>
    <property type="match status" value="1"/>
</dbReference>
<dbReference type="EMBL" id="AP018933">
    <property type="protein sequence ID" value="BBG30639.1"/>
    <property type="molecule type" value="Genomic_DNA"/>
</dbReference>
<dbReference type="STRING" id="1123510.GCA_000620025_02074"/>
<keyword evidence="6 10" id="KW-0460">Magnesium</keyword>
<keyword evidence="14" id="KW-1185">Reference proteome</keyword>
<evidence type="ECO:0000313" key="14">
    <source>
        <dbReference type="Proteomes" id="UP000267342"/>
    </source>
</evidence>
<comment type="function">
    <text evidence="2 10">Forms oxaloacetate, a four-carbon dicarboxylic acid source for the tricarboxylic acid cycle.</text>
</comment>
<dbReference type="PROSITE" id="PS00781">
    <property type="entry name" value="PEPCASE_1"/>
    <property type="match status" value="1"/>
</dbReference>
<dbReference type="NCBIfam" id="NF000584">
    <property type="entry name" value="PRK00009.1"/>
    <property type="match status" value="1"/>
</dbReference>
<evidence type="ECO:0000256" key="12">
    <source>
        <dbReference type="PROSITE-ProRule" id="PRU10112"/>
    </source>
</evidence>
<keyword evidence="7 10" id="KW-0456">Lyase</keyword>
<comment type="catalytic activity">
    <reaction evidence="9 10">
        <text>oxaloacetate + phosphate = phosphoenolpyruvate + hydrogencarbonate</text>
        <dbReference type="Rhea" id="RHEA:28370"/>
        <dbReference type="ChEBI" id="CHEBI:16452"/>
        <dbReference type="ChEBI" id="CHEBI:17544"/>
        <dbReference type="ChEBI" id="CHEBI:43474"/>
        <dbReference type="ChEBI" id="CHEBI:58702"/>
        <dbReference type="EC" id="4.1.1.31"/>
    </reaction>
</comment>
<dbReference type="PANTHER" id="PTHR30523:SF6">
    <property type="entry name" value="PHOSPHOENOLPYRUVATE CARBOXYLASE"/>
    <property type="match status" value="1"/>
</dbReference>
<evidence type="ECO:0000256" key="6">
    <source>
        <dbReference type="ARBA" id="ARBA00022842"/>
    </source>
</evidence>
<evidence type="ECO:0000256" key="1">
    <source>
        <dbReference type="ARBA" id="ARBA00001946"/>
    </source>
</evidence>
<dbReference type="HAMAP" id="MF_00595">
    <property type="entry name" value="PEPcase_type1"/>
    <property type="match status" value="1"/>
</dbReference>
<dbReference type="OrthoDB" id="9768133at2"/>
<dbReference type="GO" id="GO:0006099">
    <property type="term" value="P:tricarboxylic acid cycle"/>
    <property type="evidence" value="ECO:0007669"/>
    <property type="project" value="InterPro"/>
</dbReference>